<evidence type="ECO:0000259" key="7">
    <source>
        <dbReference type="PROSITE" id="PS51194"/>
    </source>
</evidence>
<evidence type="ECO:0000256" key="2">
    <source>
        <dbReference type="ARBA" id="ARBA00022801"/>
    </source>
</evidence>
<evidence type="ECO:0000256" key="1">
    <source>
        <dbReference type="ARBA" id="ARBA00022741"/>
    </source>
</evidence>
<dbReference type="InterPro" id="IPR049614">
    <property type="entry name" value="HrpB_DEXH"/>
</dbReference>
<keyword evidence="9" id="KW-1185">Reference proteome</keyword>
<dbReference type="Pfam" id="PF00271">
    <property type="entry name" value="Helicase_C"/>
    <property type="match status" value="1"/>
</dbReference>
<dbReference type="RefSeq" id="WP_196101752.1">
    <property type="nucleotide sequence ID" value="NZ_CP064942.1"/>
</dbReference>
<feature type="domain" description="Helicase ATP-binding" evidence="6">
    <location>
        <begin position="13"/>
        <end position="172"/>
    </location>
</feature>
<dbReference type="AlphaFoldDB" id="A0A7S9LP76"/>
<protein>
    <submittedName>
        <fullName evidence="8">ATP-dependent helicase HrpB</fullName>
    </submittedName>
</protein>
<evidence type="ECO:0000256" key="4">
    <source>
        <dbReference type="ARBA" id="ARBA00022840"/>
    </source>
</evidence>
<keyword evidence="2" id="KW-0378">Hydrolase</keyword>
<dbReference type="SUPFAM" id="SSF52540">
    <property type="entry name" value="P-loop containing nucleoside triphosphate hydrolases"/>
    <property type="match status" value="1"/>
</dbReference>
<dbReference type="Gene3D" id="3.40.50.300">
    <property type="entry name" value="P-loop containing nucleotide triphosphate hydrolases"/>
    <property type="match status" value="2"/>
</dbReference>
<proteinExistence type="predicted"/>
<dbReference type="PIRSF" id="PIRSF005496">
    <property type="entry name" value="ATP_hel_hrpB"/>
    <property type="match status" value="1"/>
</dbReference>
<dbReference type="InterPro" id="IPR010225">
    <property type="entry name" value="HrpB"/>
</dbReference>
<organism evidence="8 9">
    <name type="scientific">Pontivivens ytuae</name>
    <dbReference type="NCBI Taxonomy" id="2789856"/>
    <lineage>
        <taxon>Bacteria</taxon>
        <taxon>Pseudomonadati</taxon>
        <taxon>Pseudomonadota</taxon>
        <taxon>Alphaproteobacteria</taxon>
        <taxon>Rhodobacterales</taxon>
        <taxon>Paracoccaceae</taxon>
        <taxon>Pontivivens</taxon>
    </lineage>
</organism>
<dbReference type="SMART" id="SM00490">
    <property type="entry name" value="HELICc"/>
    <property type="match status" value="1"/>
</dbReference>
<dbReference type="Pfam" id="PF00270">
    <property type="entry name" value="DEAD"/>
    <property type="match status" value="1"/>
</dbReference>
<dbReference type="Proteomes" id="UP000594800">
    <property type="component" value="Chromosome"/>
</dbReference>
<dbReference type="Gene3D" id="1.20.120.1080">
    <property type="match status" value="1"/>
</dbReference>
<keyword evidence="3 8" id="KW-0347">Helicase</keyword>
<dbReference type="FunFam" id="3.40.50.300:FF:002125">
    <property type="entry name" value="ATP-dependent helicase HrpB"/>
    <property type="match status" value="1"/>
</dbReference>
<dbReference type="PANTHER" id="PTHR43519">
    <property type="entry name" value="ATP-DEPENDENT RNA HELICASE HRPB"/>
    <property type="match status" value="1"/>
</dbReference>
<sequence length="794" mass="85649">MSLPIDPILPELVSALTAQRRAVLQAAPGAGKTTRVPLALLEAIPGKIVMLEPRRVAARAAAARLAESLGEEPGRTIGYRMRGESMRGNRIEVVTEGILTRMLQSDPELPGIGCIIFDEFHERSLQADLGLALSLEVAGALRDDLHLLVMSATLDAQPVADLMGGAPVITSKGRAFPVETRWAERPLPARHGRQLADAVAAQVREALNEDGSILVFLPGAGEIRAVAERLTGLPKDIAVRALYGAMQLKAQRAAIAPARDGRKIVLATSIAETSLTIEGVRIVIDAGLARRARFDPGSGMSRLVTERVTKAEAEQRRGRAGRTAPGLCYRMWTKGEEGGFAPYPLPEIAEADLAPLALELAAWGAEAADLPFLTQPPEKTLAEARALLTELGCLDATGITAHGKAVAALPTHPRLGHMLLTGGRAAADLAALLEARRPILPGADITPYVRALPRDLQLAEAREIAKRLRRLAPDRPALSPGALLSLAYPDRIARRRSGKDPRYHLSGGKGAKLPPDDALAGETMLVVADTDGHPTEATIRLAAPVTMADIRELHGNRIAEVATCDWSKRNRRIEPRLREMLGALILDERHWKDAPPEAIGAALAEGIRDLGLDVLNWTSAAKRLRARIALVGSPLPPVNDTALLDTLEDWLVPHLNGQRSAEDLARFDPHDALFALLDWPQRQRLDAEAPSHFTAPTGSKVPVDWSDPAQPGIAIRLQELFGLTEHPRVGRTPLRIDLLSPAGRPVQTTSDLPGFWASSYADVRKDMRGRYPKHPWPEDPAVAAPTRRAKPRGT</sequence>
<dbReference type="GO" id="GO:0004386">
    <property type="term" value="F:helicase activity"/>
    <property type="evidence" value="ECO:0007669"/>
    <property type="project" value="UniProtKB-KW"/>
</dbReference>
<gene>
    <name evidence="8" type="primary">hrpB</name>
    <name evidence="8" type="ORF">I0K15_11970</name>
</gene>
<dbReference type="InterPro" id="IPR001650">
    <property type="entry name" value="Helicase_C-like"/>
</dbReference>
<dbReference type="KEGG" id="poz:I0K15_11970"/>
<dbReference type="NCBIfam" id="TIGR01970">
    <property type="entry name" value="DEAH_box_HrpB"/>
    <property type="match status" value="1"/>
</dbReference>
<dbReference type="Pfam" id="PF08482">
    <property type="entry name" value="HrpB_C"/>
    <property type="match status" value="1"/>
</dbReference>
<evidence type="ECO:0000313" key="8">
    <source>
        <dbReference type="EMBL" id="QPH52541.1"/>
    </source>
</evidence>
<dbReference type="PROSITE" id="PS51192">
    <property type="entry name" value="HELICASE_ATP_BIND_1"/>
    <property type="match status" value="1"/>
</dbReference>
<dbReference type="PROSITE" id="PS51194">
    <property type="entry name" value="HELICASE_CTER"/>
    <property type="match status" value="1"/>
</dbReference>
<dbReference type="CDD" id="cd17990">
    <property type="entry name" value="DEXHc_HrpB"/>
    <property type="match status" value="1"/>
</dbReference>
<feature type="domain" description="Helicase C-terminal" evidence="7">
    <location>
        <begin position="202"/>
        <end position="364"/>
    </location>
</feature>
<evidence type="ECO:0000256" key="3">
    <source>
        <dbReference type="ARBA" id="ARBA00022806"/>
    </source>
</evidence>
<dbReference type="SMART" id="SM00847">
    <property type="entry name" value="HA2"/>
    <property type="match status" value="1"/>
</dbReference>
<reference evidence="8 9" key="1">
    <citation type="submission" date="2020-11" db="EMBL/GenBank/DDBJ databases">
        <title>Description of Pontivivens ytuae sp. nov. isolated from deep sea sediment of Mariana Trench.</title>
        <authorList>
            <person name="Wang Z."/>
            <person name="Sun Q.-L."/>
            <person name="Xu X.-D."/>
            <person name="Tang Y.-Z."/>
            <person name="Zhang J."/>
        </authorList>
    </citation>
    <scope>NUCLEOTIDE SEQUENCE [LARGE SCALE GENOMIC DNA]</scope>
    <source>
        <strain evidence="8 9">MT2928</strain>
    </source>
</reference>
<feature type="region of interest" description="Disordered" evidence="5">
    <location>
        <begin position="768"/>
        <end position="794"/>
    </location>
</feature>
<dbReference type="InterPro" id="IPR013689">
    <property type="entry name" value="RNA_helicase_ATP-dep_HrpB_C"/>
</dbReference>
<dbReference type="InterPro" id="IPR007502">
    <property type="entry name" value="Helicase-assoc_dom"/>
</dbReference>
<dbReference type="GO" id="GO:0003676">
    <property type="term" value="F:nucleic acid binding"/>
    <property type="evidence" value="ECO:0007669"/>
    <property type="project" value="InterPro"/>
</dbReference>
<dbReference type="InterPro" id="IPR027417">
    <property type="entry name" value="P-loop_NTPase"/>
</dbReference>
<evidence type="ECO:0000256" key="5">
    <source>
        <dbReference type="SAM" id="MobiDB-lite"/>
    </source>
</evidence>
<evidence type="ECO:0000313" key="9">
    <source>
        <dbReference type="Proteomes" id="UP000594800"/>
    </source>
</evidence>
<dbReference type="SMART" id="SM00487">
    <property type="entry name" value="DEXDc"/>
    <property type="match status" value="1"/>
</dbReference>
<dbReference type="EMBL" id="CP064942">
    <property type="protein sequence ID" value="QPH52541.1"/>
    <property type="molecule type" value="Genomic_DNA"/>
</dbReference>
<dbReference type="PANTHER" id="PTHR43519:SF1">
    <property type="entry name" value="ATP-DEPENDENT RNA HELICASE HRPB"/>
    <property type="match status" value="1"/>
</dbReference>
<accession>A0A7S9LP76</accession>
<name>A0A7S9LP76_9RHOB</name>
<evidence type="ECO:0000259" key="6">
    <source>
        <dbReference type="PROSITE" id="PS51192"/>
    </source>
</evidence>
<keyword evidence="1" id="KW-0547">Nucleotide-binding</keyword>
<keyword evidence="4" id="KW-0067">ATP-binding</keyword>
<dbReference type="InterPro" id="IPR011545">
    <property type="entry name" value="DEAD/DEAH_box_helicase_dom"/>
</dbReference>
<dbReference type="InterPro" id="IPR014001">
    <property type="entry name" value="Helicase_ATP-bd"/>
</dbReference>
<dbReference type="GO" id="GO:0005524">
    <property type="term" value="F:ATP binding"/>
    <property type="evidence" value="ECO:0007669"/>
    <property type="project" value="UniProtKB-KW"/>
</dbReference>
<dbReference type="CDD" id="cd18791">
    <property type="entry name" value="SF2_C_RHA"/>
    <property type="match status" value="1"/>
</dbReference>
<dbReference type="GO" id="GO:0016787">
    <property type="term" value="F:hydrolase activity"/>
    <property type="evidence" value="ECO:0007669"/>
    <property type="project" value="UniProtKB-KW"/>
</dbReference>